<gene>
    <name evidence="2" type="ORF">SPPG_05908</name>
</gene>
<feature type="compositionally biased region" description="Polar residues" evidence="1">
    <location>
        <begin position="93"/>
        <end position="103"/>
    </location>
</feature>
<feature type="compositionally biased region" description="Low complexity" evidence="1">
    <location>
        <begin position="273"/>
        <end position="289"/>
    </location>
</feature>
<sequence length="737" mass="79993">MVVLLTVNLGDPTNARGSDGIFFSGERFTCSLTFSNVVSSPTSRYGSESTDPKRNESDGEHSQTLTAYSPTTRSPNSSLSETGSDGVHAFSEVPQSHSDTVSSGLEAVKEEGDGGRVNAPRPDTGSRPPPRGAGSGLRLSRPKHVVSRGPLSAGGNGTRNASLESMTFSQLLRKSISLSSLRSAVGSTLGLLGSSAEHDLSQYPQRRGHMQVIRQLQPAEPPRALRTTGAPRAPLPSSLHASPPSSPAPLSPVTIPPQIEVRGANRISLHTVSMHSPSSPGSSTSDLHSAPGTAHVQQRFSSSYGDLTKQYPPLPRNSFDTWHSTRGSAPSPMGSKPESITWAYVQMTGHFSVDPAFIKASAFEALKSKVMYRSAAVTGGGVGGGGTLGISSTTSSPNDRSAETKNLPLYSTPPSILFTDLSLAPGESKTYKYEILLPANLPPSHRGKAIRFSYKLIVGIQRGGIAHRSQVIQLPFRVFSQVHDDGSRPIYEIANPVVINKDEAVVSTETVHHALPPTLLTLDRIDNRRATVRPRSKTKSLLEKDDIVDCMARTINLCQHTKKVSYDICKNNEHVAQLILPRNVYRLGETVMGMLDFSNSSIPCYQLSAFLENNEHIEEPFAVRSNEQSSRLTRRVYAEHHRYSLNTQRAHIELFLPVSCSPEFQTSAVSVQWCLRLEFITGSNTRLHLRASNDVHFAHMHANPTAAVEAFDCVIPLRVYGAKTARTTQSMQLFEIP</sequence>
<feature type="compositionally biased region" description="Low complexity" evidence="1">
    <location>
        <begin position="230"/>
        <end position="243"/>
    </location>
</feature>
<dbReference type="RefSeq" id="XP_016606988.1">
    <property type="nucleotide sequence ID" value="XM_016754116.1"/>
</dbReference>
<dbReference type="eggNOG" id="KOG4469">
    <property type="taxonomic scope" value="Eukaryota"/>
</dbReference>
<feature type="compositionally biased region" description="Polar residues" evidence="1">
    <location>
        <begin position="295"/>
        <end position="305"/>
    </location>
</feature>
<feature type="compositionally biased region" description="Polar residues" evidence="1">
    <location>
        <begin position="62"/>
        <end position="83"/>
    </location>
</feature>
<dbReference type="OMA" id="VLGHDLM"/>
<feature type="compositionally biased region" description="Polar residues" evidence="1">
    <location>
        <begin position="318"/>
        <end position="328"/>
    </location>
</feature>
<evidence type="ECO:0000313" key="3">
    <source>
        <dbReference type="Proteomes" id="UP000053201"/>
    </source>
</evidence>
<organism evidence="2 3">
    <name type="scientific">Spizellomyces punctatus (strain DAOM BR117)</name>
    <dbReference type="NCBI Taxonomy" id="645134"/>
    <lineage>
        <taxon>Eukaryota</taxon>
        <taxon>Fungi</taxon>
        <taxon>Fungi incertae sedis</taxon>
        <taxon>Chytridiomycota</taxon>
        <taxon>Chytridiomycota incertae sedis</taxon>
        <taxon>Chytridiomycetes</taxon>
        <taxon>Spizellomycetales</taxon>
        <taxon>Spizellomycetaceae</taxon>
        <taxon>Spizellomyces</taxon>
    </lineage>
</organism>
<reference evidence="2 3" key="1">
    <citation type="submission" date="2009-08" db="EMBL/GenBank/DDBJ databases">
        <title>The Genome Sequence of Spizellomyces punctatus strain DAOM BR117.</title>
        <authorList>
            <consortium name="The Broad Institute Genome Sequencing Platform"/>
            <person name="Russ C."/>
            <person name="Cuomo C."/>
            <person name="Shea T."/>
            <person name="Young S.K."/>
            <person name="Zeng Q."/>
            <person name="Koehrsen M."/>
            <person name="Haas B."/>
            <person name="Borodovsky M."/>
            <person name="Guigo R."/>
            <person name="Alvarado L."/>
            <person name="Berlin A."/>
            <person name="Bochicchio J."/>
            <person name="Borenstein D."/>
            <person name="Chapman S."/>
            <person name="Chen Z."/>
            <person name="Engels R."/>
            <person name="Freedman E."/>
            <person name="Gellesch M."/>
            <person name="Goldberg J."/>
            <person name="Griggs A."/>
            <person name="Gujja S."/>
            <person name="Heiman D."/>
            <person name="Hepburn T."/>
            <person name="Howarth C."/>
            <person name="Jen D."/>
            <person name="Larson L."/>
            <person name="Lewis B."/>
            <person name="Mehta T."/>
            <person name="Park D."/>
            <person name="Pearson M."/>
            <person name="Roberts A."/>
            <person name="Saif S."/>
            <person name="Shenoy N."/>
            <person name="Sisk P."/>
            <person name="Stolte C."/>
            <person name="Sykes S."/>
            <person name="Thomson T."/>
            <person name="Walk T."/>
            <person name="White J."/>
            <person name="Yandava C."/>
            <person name="Burger G."/>
            <person name="Gray M.W."/>
            <person name="Holland P.W.H."/>
            <person name="King N."/>
            <person name="Lang F.B.F."/>
            <person name="Roger A.J."/>
            <person name="Ruiz-Trillo I."/>
            <person name="Lander E."/>
            <person name="Nusbaum C."/>
        </authorList>
    </citation>
    <scope>NUCLEOTIDE SEQUENCE [LARGE SCALE GENOMIC DNA]</scope>
    <source>
        <strain evidence="2 3">DAOM BR117</strain>
    </source>
</reference>
<dbReference type="InParanoid" id="A0A0L0HDV3"/>
<dbReference type="Pfam" id="PF08737">
    <property type="entry name" value="Rgp1"/>
    <property type="match status" value="2"/>
</dbReference>
<proteinExistence type="predicted"/>
<dbReference type="STRING" id="645134.A0A0L0HDV3"/>
<accession>A0A0L0HDV3</accession>
<feature type="compositionally biased region" description="Basic and acidic residues" evidence="1">
    <location>
        <begin position="50"/>
        <end position="61"/>
    </location>
</feature>
<dbReference type="EMBL" id="KQ257459">
    <property type="protein sequence ID" value="KNC98948.1"/>
    <property type="molecule type" value="Genomic_DNA"/>
</dbReference>
<dbReference type="PANTHER" id="PTHR12507">
    <property type="entry name" value="REDUCED GROWTH PHENOTYPE 1 RGP1, YEAST -RELATED"/>
    <property type="match status" value="1"/>
</dbReference>
<evidence type="ECO:0008006" key="4">
    <source>
        <dbReference type="Google" id="ProtNLM"/>
    </source>
</evidence>
<protein>
    <recommendedName>
        <fullName evidence="4">Rgp1-domain-containing protein</fullName>
    </recommendedName>
</protein>
<dbReference type="Proteomes" id="UP000053201">
    <property type="component" value="Unassembled WGS sequence"/>
</dbReference>
<name>A0A0L0HDV3_SPIPD</name>
<feature type="region of interest" description="Disordered" evidence="1">
    <location>
        <begin position="218"/>
        <end position="255"/>
    </location>
</feature>
<dbReference type="AlphaFoldDB" id="A0A0L0HDV3"/>
<dbReference type="InterPro" id="IPR014848">
    <property type="entry name" value="Rgp1"/>
</dbReference>
<evidence type="ECO:0000313" key="2">
    <source>
        <dbReference type="EMBL" id="KNC98948.1"/>
    </source>
</evidence>
<dbReference type="GeneID" id="27689252"/>
<dbReference type="OrthoDB" id="1918at2759"/>
<feature type="region of interest" description="Disordered" evidence="1">
    <location>
        <begin position="39"/>
        <end position="159"/>
    </location>
</feature>
<keyword evidence="3" id="KW-1185">Reference proteome</keyword>
<feature type="region of interest" description="Disordered" evidence="1">
    <location>
        <begin position="386"/>
        <end position="406"/>
    </location>
</feature>
<evidence type="ECO:0000256" key="1">
    <source>
        <dbReference type="SAM" id="MobiDB-lite"/>
    </source>
</evidence>
<dbReference type="VEuPathDB" id="FungiDB:SPPG_05908"/>
<feature type="compositionally biased region" description="Polar residues" evidence="1">
    <location>
        <begin position="39"/>
        <end position="49"/>
    </location>
</feature>
<feature type="region of interest" description="Disordered" evidence="1">
    <location>
        <begin position="272"/>
        <end position="335"/>
    </location>
</feature>